<evidence type="ECO:0000313" key="3">
    <source>
        <dbReference type="Proteomes" id="UP000784919"/>
    </source>
</evidence>
<feature type="compositionally biased region" description="Low complexity" evidence="1">
    <location>
        <begin position="1"/>
        <end position="21"/>
    </location>
</feature>
<reference evidence="2" key="1">
    <citation type="journal article" date="2020" name="bioRxiv">
        <title>Whole genome comparisons of ergot fungi reveals the divergence and evolution of species within the genus Claviceps are the result of varying mechanisms driving genome evolution and host range expansion.</title>
        <authorList>
            <person name="Wyka S.A."/>
            <person name="Mondo S.J."/>
            <person name="Liu M."/>
            <person name="Dettman J."/>
            <person name="Nalam V."/>
            <person name="Broders K.D."/>
        </authorList>
    </citation>
    <scope>NUCLEOTIDE SEQUENCE</scope>
    <source>
        <strain evidence="2">CCC 1102</strain>
    </source>
</reference>
<protein>
    <submittedName>
        <fullName evidence="2">Uncharacterized protein</fullName>
    </submittedName>
</protein>
<feature type="region of interest" description="Disordered" evidence="1">
    <location>
        <begin position="81"/>
        <end position="105"/>
    </location>
</feature>
<dbReference type="EMBL" id="SRPS01000156">
    <property type="protein sequence ID" value="KAG5965223.1"/>
    <property type="molecule type" value="Genomic_DNA"/>
</dbReference>
<feature type="compositionally biased region" description="Polar residues" evidence="1">
    <location>
        <begin position="81"/>
        <end position="96"/>
    </location>
</feature>
<evidence type="ECO:0000256" key="1">
    <source>
        <dbReference type="SAM" id="MobiDB-lite"/>
    </source>
</evidence>
<name>A0A9P7MRV1_9HYPO</name>
<gene>
    <name evidence="2" type="ORF">E4U56_001871</name>
</gene>
<dbReference type="AlphaFoldDB" id="A0A9P7MRV1"/>
<sequence length="105" mass="10798">MMHAASTTTTDAQTQAAAHRTPGWGSPAKDDTCTVPARAALCGLNTASQAPSRDDDSATSIKLFSPTITSIMEGWRVVSGQTISPPMSSFTTSARPSAQPVGAMS</sequence>
<dbReference type="Proteomes" id="UP000784919">
    <property type="component" value="Unassembled WGS sequence"/>
</dbReference>
<dbReference type="OrthoDB" id="10534180at2759"/>
<evidence type="ECO:0000313" key="2">
    <source>
        <dbReference type="EMBL" id="KAG5965223.1"/>
    </source>
</evidence>
<proteinExistence type="predicted"/>
<accession>A0A9P7MRV1</accession>
<organism evidence="2 3">
    <name type="scientific">Claviceps arundinis</name>
    <dbReference type="NCBI Taxonomy" id="1623583"/>
    <lineage>
        <taxon>Eukaryota</taxon>
        <taxon>Fungi</taxon>
        <taxon>Dikarya</taxon>
        <taxon>Ascomycota</taxon>
        <taxon>Pezizomycotina</taxon>
        <taxon>Sordariomycetes</taxon>
        <taxon>Hypocreomycetidae</taxon>
        <taxon>Hypocreales</taxon>
        <taxon>Clavicipitaceae</taxon>
        <taxon>Claviceps</taxon>
    </lineage>
</organism>
<comment type="caution">
    <text evidence="2">The sequence shown here is derived from an EMBL/GenBank/DDBJ whole genome shotgun (WGS) entry which is preliminary data.</text>
</comment>
<feature type="region of interest" description="Disordered" evidence="1">
    <location>
        <begin position="1"/>
        <end position="32"/>
    </location>
</feature>